<sequence length="385" mass="41951">MTTVSKVTTFSSEDALQDVPFAAFANFKDSGPVSSAPSDDDIGDFGDFARLPSEAQDAAAADTALGADFLHGVSSELHREATDDFGEFQSEKPKISKFDFLVATSQGKVKSSEEMIKSELATFDLSVQGSHKRSLSLGDREISRSSPLPALEQPFRDRSNTLSEKPALPVIRDRYKDLTGEVEESERYAYEWQRCLESALQVIKKANDTLNGISSSSVCTEVIQSAQGMEYLQGVVEVYRVTKRVELGIKATAVCSEKLQQLLKDIDKVWNNLISFMSLAALTPDENSLDFSSCMLRPGIKNAQDLACGVCLLNVDSRSKVSVVIQLLCNLQSGLPFIEPQTGLGWKGPQSSSSAMGRDTSTVPGCPLWPWALPGMGELKKPSWL</sequence>
<evidence type="ECO:0000313" key="4">
    <source>
        <dbReference type="Proteomes" id="UP000016665"/>
    </source>
</evidence>
<evidence type="ECO:0000313" key="3">
    <source>
        <dbReference type="Ensembl" id="ENSFALP00000005437.2"/>
    </source>
</evidence>
<reference evidence="3 4" key="1">
    <citation type="journal article" date="2012" name="Nature">
        <title>The genomic landscape of species divergence in Ficedula flycatchers.</title>
        <authorList>
            <person name="Ellegren H."/>
            <person name="Smeds L."/>
            <person name="Burri R."/>
            <person name="Olason P.I."/>
            <person name="Backstrom N."/>
            <person name="Kawakami T."/>
            <person name="Kunstner A."/>
            <person name="Makinen H."/>
            <person name="Nadachowska-Brzyska K."/>
            <person name="Qvarnstrom A."/>
            <person name="Uebbing S."/>
            <person name="Wolf J.B."/>
        </authorList>
    </citation>
    <scope>NUCLEOTIDE SEQUENCE [LARGE SCALE GENOMIC DNA]</scope>
</reference>
<protein>
    <recommendedName>
        <fullName evidence="2">Synergin gamma C-terminal domain-containing protein</fullName>
    </recommendedName>
</protein>
<dbReference type="PANTHER" id="PTHR15463">
    <property type="entry name" value="AP1 GAMMA SUBUNIT BINDING PROTEIN 1"/>
    <property type="match status" value="1"/>
</dbReference>
<evidence type="ECO:0000256" key="1">
    <source>
        <dbReference type="SAM" id="MobiDB-lite"/>
    </source>
</evidence>
<dbReference type="InterPro" id="IPR039656">
    <property type="entry name" value="SYNRG"/>
</dbReference>
<reference evidence="3" key="3">
    <citation type="submission" date="2025-09" db="UniProtKB">
        <authorList>
            <consortium name="Ensembl"/>
        </authorList>
    </citation>
    <scope>IDENTIFICATION</scope>
</reference>
<dbReference type="eggNOG" id="KOG0998">
    <property type="taxonomic scope" value="Eukaryota"/>
</dbReference>
<feature type="domain" description="Synergin gamma C-terminal" evidence="2">
    <location>
        <begin position="182"/>
        <end position="321"/>
    </location>
</feature>
<dbReference type="HOGENOM" id="CLU_263817_0_0_1"/>
<keyword evidence="4" id="KW-1185">Reference proteome</keyword>
<dbReference type="Ensembl" id="ENSFALT00000005463.2">
    <property type="protein sequence ID" value="ENSFALP00000005437.2"/>
    <property type="gene ID" value="ENSFALG00000005200.2"/>
</dbReference>
<accession>U3JRN3</accession>
<organism evidence="3 4">
    <name type="scientific">Ficedula albicollis</name>
    <name type="common">Collared flycatcher</name>
    <name type="synonym">Muscicapa albicollis</name>
    <dbReference type="NCBI Taxonomy" id="59894"/>
    <lineage>
        <taxon>Eukaryota</taxon>
        <taxon>Metazoa</taxon>
        <taxon>Chordata</taxon>
        <taxon>Craniata</taxon>
        <taxon>Vertebrata</taxon>
        <taxon>Euteleostomi</taxon>
        <taxon>Archelosauria</taxon>
        <taxon>Archosauria</taxon>
        <taxon>Dinosauria</taxon>
        <taxon>Saurischia</taxon>
        <taxon>Theropoda</taxon>
        <taxon>Coelurosauria</taxon>
        <taxon>Aves</taxon>
        <taxon>Neognathae</taxon>
        <taxon>Neoaves</taxon>
        <taxon>Telluraves</taxon>
        <taxon>Australaves</taxon>
        <taxon>Passeriformes</taxon>
        <taxon>Muscicapidae</taxon>
        <taxon>Ficedula</taxon>
    </lineage>
</organism>
<dbReference type="Pfam" id="PF25999">
    <property type="entry name" value="SYNRG_C"/>
    <property type="match status" value="1"/>
</dbReference>
<proteinExistence type="predicted"/>
<reference evidence="3" key="2">
    <citation type="submission" date="2025-08" db="UniProtKB">
        <authorList>
            <consortium name="Ensembl"/>
        </authorList>
    </citation>
    <scope>IDENTIFICATION</scope>
</reference>
<dbReference type="GeneTree" id="ENSGT00390000010789"/>
<dbReference type="GO" id="GO:0030130">
    <property type="term" value="C:clathrin coat of trans-Golgi network vesicle"/>
    <property type="evidence" value="ECO:0007669"/>
    <property type="project" value="TreeGrafter"/>
</dbReference>
<dbReference type="InterPro" id="IPR059024">
    <property type="entry name" value="SYNRG_C"/>
</dbReference>
<dbReference type="Proteomes" id="UP000016665">
    <property type="component" value="Chromosome 19"/>
</dbReference>
<dbReference type="STRING" id="59894.ENSFALP00000005437"/>
<dbReference type="PANTHER" id="PTHR15463:SF2">
    <property type="entry name" value="SYNERGIN GAMMA"/>
    <property type="match status" value="1"/>
</dbReference>
<dbReference type="AlphaFoldDB" id="U3JRN3"/>
<name>U3JRN3_FICAL</name>
<evidence type="ECO:0000259" key="2">
    <source>
        <dbReference type="Pfam" id="PF25999"/>
    </source>
</evidence>
<feature type="region of interest" description="Disordered" evidence="1">
    <location>
        <begin position="136"/>
        <end position="161"/>
    </location>
</feature>